<dbReference type="OMA" id="FVMLEGS"/>
<dbReference type="STRING" id="4537.A0A0E0LQY3"/>
<dbReference type="PANTHER" id="PTHR33065:SF186">
    <property type="entry name" value="OS08G0134900 PROTEIN"/>
    <property type="match status" value="1"/>
</dbReference>
<dbReference type="AlphaFoldDB" id="A0A0E0LQY3"/>
<proteinExistence type="predicted"/>
<dbReference type="Gramene" id="OPUNC08G01970.1">
    <property type="protein sequence ID" value="OPUNC08G01970.1"/>
    <property type="gene ID" value="OPUNC08G01970"/>
</dbReference>
<feature type="domain" description="DUF6598" evidence="2">
    <location>
        <begin position="189"/>
        <end position="421"/>
    </location>
</feature>
<dbReference type="Pfam" id="PF20241">
    <property type="entry name" value="DUF6598"/>
    <property type="match status" value="1"/>
</dbReference>
<dbReference type="HOGENOM" id="CLU_030845_1_2_1"/>
<keyword evidence="4" id="KW-1185">Reference proteome</keyword>
<dbReference type="EnsemblPlants" id="OPUNC08G01970.1">
    <property type="protein sequence ID" value="OPUNC08G01970.1"/>
    <property type="gene ID" value="OPUNC08G01970"/>
</dbReference>
<feature type="compositionally biased region" description="Basic and acidic residues" evidence="1">
    <location>
        <begin position="83"/>
        <end position="96"/>
    </location>
</feature>
<evidence type="ECO:0000259" key="2">
    <source>
        <dbReference type="Pfam" id="PF20241"/>
    </source>
</evidence>
<protein>
    <recommendedName>
        <fullName evidence="2">DUF6598 domain-containing protein</fullName>
    </recommendedName>
</protein>
<organism evidence="3">
    <name type="scientific">Oryza punctata</name>
    <name type="common">Red rice</name>
    <dbReference type="NCBI Taxonomy" id="4537"/>
    <lineage>
        <taxon>Eukaryota</taxon>
        <taxon>Viridiplantae</taxon>
        <taxon>Streptophyta</taxon>
        <taxon>Embryophyta</taxon>
        <taxon>Tracheophyta</taxon>
        <taxon>Spermatophyta</taxon>
        <taxon>Magnoliopsida</taxon>
        <taxon>Liliopsida</taxon>
        <taxon>Poales</taxon>
        <taxon>Poaceae</taxon>
        <taxon>BOP clade</taxon>
        <taxon>Oryzoideae</taxon>
        <taxon>Oryzeae</taxon>
        <taxon>Oryzinae</taxon>
        <taxon>Oryza</taxon>
    </lineage>
</organism>
<dbReference type="Proteomes" id="UP000026962">
    <property type="component" value="Chromosome 8"/>
</dbReference>
<feature type="region of interest" description="Disordered" evidence="1">
    <location>
        <begin position="83"/>
        <end position="108"/>
    </location>
</feature>
<name>A0A0E0LQY3_ORYPU</name>
<accession>A0A0E0LQY3</accession>
<evidence type="ECO:0000313" key="4">
    <source>
        <dbReference type="Proteomes" id="UP000026962"/>
    </source>
</evidence>
<sequence>MGDARGLCAMMEPGGGGGEGPAAAAEQRQRPSLAEVVNPMQVLDLEGESVAGHLLEQQTNCDDSGSGIGKMGKLTKKVAMEKEEHGGGTAAGKEENQPPLKKQQQVGKVKKRFPDFGPELTWEEKAVSVLDIVRRYQLTEYDPKLKEFTPTRVCFCFFNMAFFDIDKESKIRPGSPIHTISKFGMLEGSVNVIAIKVTESDSGYPISIFGTVLARDKLDYRCVYLFRRDRDHPQLITSPEDTLTLTGPKRGLATKGSMYFEFNLKIKGDGATDKDFSKGFIEHDAVAYEKPLKTLELESFMSTVAFIYTPVPYAVQATLAVNFLEGLSNFTGTVSAWTTGNVENEIILYDSRVEGTETTVRNDGHVTLTRNIVAVVFKHKLVLKVCVFEGGSEVACFKFVLGHCDEECTRKKGPYVLQVKVRWTGIIAQYNRKMWERIGRFGNILW</sequence>
<feature type="region of interest" description="Disordered" evidence="1">
    <location>
        <begin position="1"/>
        <end position="31"/>
    </location>
</feature>
<dbReference type="PANTHER" id="PTHR33065">
    <property type="entry name" value="OS07G0486400 PROTEIN"/>
    <property type="match status" value="1"/>
</dbReference>
<evidence type="ECO:0000256" key="1">
    <source>
        <dbReference type="SAM" id="MobiDB-lite"/>
    </source>
</evidence>
<dbReference type="InterPro" id="IPR046533">
    <property type="entry name" value="DUF6598"/>
</dbReference>
<reference evidence="3" key="1">
    <citation type="submission" date="2015-04" db="UniProtKB">
        <authorList>
            <consortium name="EnsemblPlants"/>
        </authorList>
    </citation>
    <scope>IDENTIFICATION</scope>
</reference>
<evidence type="ECO:0000313" key="3">
    <source>
        <dbReference type="EnsemblPlants" id="OPUNC08G01970.1"/>
    </source>
</evidence>
<reference evidence="3" key="2">
    <citation type="submission" date="2018-05" db="EMBL/GenBank/DDBJ databases">
        <title>OpunRS2 (Oryza punctata Reference Sequence Version 2).</title>
        <authorList>
            <person name="Zhang J."/>
            <person name="Kudrna D."/>
            <person name="Lee S."/>
            <person name="Talag J."/>
            <person name="Welchert J."/>
            <person name="Wing R.A."/>
        </authorList>
    </citation>
    <scope>NUCLEOTIDE SEQUENCE [LARGE SCALE GENOMIC DNA]</scope>
</reference>